<evidence type="ECO:0000256" key="3">
    <source>
        <dbReference type="ARBA" id="ARBA00022475"/>
    </source>
</evidence>
<feature type="transmembrane region" description="Helical" evidence="8">
    <location>
        <begin position="203"/>
        <end position="225"/>
    </location>
</feature>
<dbReference type="NCBIfam" id="NF007823">
    <property type="entry name" value="PRK10532.1"/>
    <property type="match status" value="1"/>
</dbReference>
<dbReference type="EMBL" id="QDKK01000034">
    <property type="protein sequence ID" value="PWC21969.1"/>
    <property type="molecule type" value="Genomic_DNA"/>
</dbReference>
<dbReference type="Pfam" id="PF00892">
    <property type="entry name" value="EamA"/>
    <property type="match status" value="1"/>
</dbReference>
<keyword evidence="3" id="KW-1003">Cell membrane</keyword>
<keyword evidence="5 8" id="KW-1133">Transmembrane helix</keyword>
<evidence type="ECO:0000256" key="6">
    <source>
        <dbReference type="ARBA" id="ARBA00023136"/>
    </source>
</evidence>
<dbReference type="InterPro" id="IPR050638">
    <property type="entry name" value="AA-Vitamin_Transporters"/>
</dbReference>
<feature type="transmembrane region" description="Helical" evidence="8">
    <location>
        <begin position="178"/>
        <end position="197"/>
    </location>
</feature>
<evidence type="ECO:0000256" key="2">
    <source>
        <dbReference type="ARBA" id="ARBA00009853"/>
    </source>
</evidence>
<dbReference type="InterPro" id="IPR000620">
    <property type="entry name" value="EamA_dom"/>
</dbReference>
<name>A0A2U1UJW0_9GAMM</name>
<evidence type="ECO:0000256" key="5">
    <source>
        <dbReference type="ARBA" id="ARBA00022989"/>
    </source>
</evidence>
<feature type="transmembrane region" description="Helical" evidence="8">
    <location>
        <begin position="237"/>
        <end position="257"/>
    </location>
</feature>
<accession>A0A2U1UJW0</accession>
<comment type="similarity">
    <text evidence="2">Belongs to the drug/metabolite transporter (DMT) superfamily. 10 TMS drug/metabolite exporter (DME) (TC 2.A.7.3) family.</text>
</comment>
<protein>
    <recommendedName>
        <fullName evidence="7">Threonine/homoserine exporter RhtA</fullName>
    </recommendedName>
</protein>
<evidence type="ECO:0000256" key="1">
    <source>
        <dbReference type="ARBA" id="ARBA00004651"/>
    </source>
</evidence>
<keyword evidence="4 8" id="KW-0812">Transmembrane</keyword>
<dbReference type="GO" id="GO:0005886">
    <property type="term" value="C:plasma membrane"/>
    <property type="evidence" value="ECO:0007669"/>
    <property type="project" value="UniProtKB-SubCell"/>
</dbReference>
<dbReference type="AlphaFoldDB" id="A0A2U1UJW0"/>
<evidence type="ECO:0000259" key="9">
    <source>
        <dbReference type="Pfam" id="PF00892"/>
    </source>
</evidence>
<dbReference type="PANTHER" id="PTHR32322:SF18">
    <property type="entry name" value="S-ADENOSYLMETHIONINE_S-ADENOSYLHOMOCYSTEINE TRANSPORTER"/>
    <property type="match status" value="1"/>
</dbReference>
<evidence type="ECO:0000313" key="10">
    <source>
        <dbReference type="EMBL" id="PWC21969.1"/>
    </source>
</evidence>
<dbReference type="Proteomes" id="UP000295985">
    <property type="component" value="Unassembled WGS sequence"/>
</dbReference>
<sequence>MTLPSSPRLSALLPVLLIIVSMVSVQSGAALAKSVFPLIGASGVTALRLGIGAAILCLIFKPWRMRFGSNRLPLLIYGITLGGMNFLFYLSLRTVPLGIAVALEFTGPLAVAMLSSRRVIDFLWVILAVLGLWFLLPLGHNIGNVDMPGALCAIGAGACWALYILFGQKAGSIHGPGTVAVGSFIAATVFCPIGVIYSDTSLFSSAILPVGIAVAILSTVLPYSLEIVALTRLPARTFSTLMSMEPAIAAVSGLLFLSEHLSFTQWMALIFIIIASIGAILTIKPTERAGKKHNHSTL</sequence>
<dbReference type="PANTHER" id="PTHR32322">
    <property type="entry name" value="INNER MEMBRANE TRANSPORTER"/>
    <property type="match status" value="1"/>
</dbReference>
<feature type="transmembrane region" description="Helical" evidence="8">
    <location>
        <begin position="122"/>
        <end position="142"/>
    </location>
</feature>
<dbReference type="InterPro" id="IPR037185">
    <property type="entry name" value="EmrE-like"/>
</dbReference>
<feature type="transmembrane region" description="Helical" evidence="8">
    <location>
        <begin position="72"/>
        <end position="91"/>
    </location>
</feature>
<reference evidence="11 13" key="2">
    <citation type="submission" date="2018-11" db="EMBL/GenBank/DDBJ databases">
        <title>Genome sequences of Brenneria nigrifluens and Brenneria rubrifaciens.</title>
        <authorList>
            <person name="Poret-Peterson A.T."/>
            <person name="McClean A.E."/>
            <person name="Kluepfel D.A."/>
        </authorList>
    </citation>
    <scope>NUCLEOTIDE SEQUENCE [LARGE SCALE GENOMIC DNA]</scope>
    <source>
        <strain evidence="11 13">ATCC 13028</strain>
    </source>
</reference>
<evidence type="ECO:0000256" key="7">
    <source>
        <dbReference type="ARBA" id="ARBA00040595"/>
    </source>
</evidence>
<reference evidence="10 12" key="1">
    <citation type="submission" date="2018-04" db="EMBL/GenBank/DDBJ databases">
        <title>Brenneria corticis sp.nov.</title>
        <authorList>
            <person name="Li Y."/>
        </authorList>
    </citation>
    <scope>NUCLEOTIDE SEQUENCE [LARGE SCALE GENOMIC DNA]</scope>
    <source>
        <strain evidence="10 12">LMG 2694</strain>
    </source>
</reference>
<keyword evidence="13" id="KW-1185">Reference proteome</keyword>
<evidence type="ECO:0000256" key="8">
    <source>
        <dbReference type="SAM" id="Phobius"/>
    </source>
</evidence>
<gene>
    <name evidence="11" type="primary">rhtA</name>
    <name evidence="10" type="ORF">DDT54_17930</name>
    <name evidence="11" type="ORF">EH206_08045</name>
</gene>
<dbReference type="SUPFAM" id="SSF103481">
    <property type="entry name" value="Multidrug resistance efflux transporter EmrE"/>
    <property type="match status" value="1"/>
</dbReference>
<dbReference type="EMBL" id="CP034036">
    <property type="protein sequence ID" value="QCR04135.1"/>
    <property type="molecule type" value="Genomic_DNA"/>
</dbReference>
<proteinExistence type="inferred from homology"/>
<feature type="transmembrane region" description="Helical" evidence="8">
    <location>
        <begin position="148"/>
        <end position="166"/>
    </location>
</feature>
<evidence type="ECO:0000313" key="13">
    <source>
        <dbReference type="Proteomes" id="UP000303847"/>
    </source>
</evidence>
<feature type="transmembrane region" description="Helical" evidence="8">
    <location>
        <begin position="97"/>
        <end position="115"/>
    </location>
</feature>
<evidence type="ECO:0000313" key="11">
    <source>
        <dbReference type="EMBL" id="QCR04135.1"/>
    </source>
</evidence>
<organism evidence="10 12">
    <name type="scientific">Brenneria nigrifluens DSM 30175 = ATCC 13028</name>
    <dbReference type="NCBI Taxonomy" id="1121120"/>
    <lineage>
        <taxon>Bacteria</taxon>
        <taxon>Pseudomonadati</taxon>
        <taxon>Pseudomonadota</taxon>
        <taxon>Gammaproteobacteria</taxon>
        <taxon>Enterobacterales</taxon>
        <taxon>Pectobacteriaceae</taxon>
        <taxon>Brenneria</taxon>
    </lineage>
</organism>
<evidence type="ECO:0000313" key="12">
    <source>
        <dbReference type="Proteomes" id="UP000295985"/>
    </source>
</evidence>
<keyword evidence="6 8" id="KW-0472">Membrane</keyword>
<dbReference type="RefSeq" id="WP_009112283.1">
    <property type="nucleotide sequence ID" value="NZ_CP034036.1"/>
</dbReference>
<evidence type="ECO:0000256" key="4">
    <source>
        <dbReference type="ARBA" id="ARBA00022692"/>
    </source>
</evidence>
<dbReference type="OrthoDB" id="9815120at2"/>
<feature type="transmembrane region" description="Helical" evidence="8">
    <location>
        <begin position="42"/>
        <end position="60"/>
    </location>
</feature>
<feature type="domain" description="EamA" evidence="9">
    <location>
        <begin position="148"/>
        <end position="278"/>
    </location>
</feature>
<comment type="subcellular location">
    <subcellularLocation>
        <location evidence="1">Cell membrane</location>
        <topology evidence="1">Multi-pass membrane protein</topology>
    </subcellularLocation>
</comment>
<dbReference type="Proteomes" id="UP000303847">
    <property type="component" value="Chromosome"/>
</dbReference>
<feature type="transmembrane region" description="Helical" evidence="8">
    <location>
        <begin position="263"/>
        <end position="283"/>
    </location>
</feature>